<accession>C0GHX5</accession>
<feature type="domain" description="Solute-binding protein family 5" evidence="4">
    <location>
        <begin position="41"/>
        <end position="414"/>
    </location>
</feature>
<dbReference type="GO" id="GO:0043190">
    <property type="term" value="C:ATP-binding cassette (ABC) transporter complex"/>
    <property type="evidence" value="ECO:0007669"/>
    <property type="project" value="InterPro"/>
</dbReference>
<evidence type="ECO:0000259" key="4">
    <source>
        <dbReference type="Pfam" id="PF00496"/>
    </source>
</evidence>
<evidence type="ECO:0000313" key="6">
    <source>
        <dbReference type="Proteomes" id="UP000006443"/>
    </source>
</evidence>
<comment type="caution">
    <text evidence="5">The sequence shown here is derived from an EMBL/GenBank/DDBJ whole genome shotgun (WGS) entry which is preliminary data.</text>
</comment>
<sequence>MVLGMQVDIETLNPILTESANEADVLNGIFSTLIKVNEEMEFEPDLLVQLPEVSEDGLEYRFELRDDVLFHDGEKLTAEDVYFTYQMKIAENNAVPSRMMWDKIKEFTVTDPYSFTITLYEPDVTWLEYWAYADASIVPKHLVEEEFLANGEELSKGGDFSRNPIGSGPYELVEWETSDYILLAAFEDYYRGQPEIGQVVFKIIPDANTLLAQFETGEIDIYDRAQPGQYEALVSLQENGQAIEVYQYPGFVYMHADFNLRLAKFQDKEVRQALNYAFPQEEFIATVLGGVGTPAYSDTPPVSWAYNPDIRQYSYNPDKAEELLEEAGWVRGDDGVREKNGERLAFTITTIAGNPAYASYQEIAKQEWEAIGAEVELESFDGPMFGDALTSMNFDVIVFAWSSGFDPDSTPIWHSTQIPDEYGTGQNYAGYKNDRVDELLEAGLKISDRQERIEIYHEVQEILAEELPSLFVYFMNSVVAVPDNLENFRPNPTQANNTWNMYEWKWN</sequence>
<dbReference type="PANTHER" id="PTHR30290:SF9">
    <property type="entry name" value="OLIGOPEPTIDE-BINDING PROTEIN APPA"/>
    <property type="match status" value="1"/>
</dbReference>
<dbReference type="InterPro" id="IPR000914">
    <property type="entry name" value="SBP_5_dom"/>
</dbReference>
<dbReference type="Pfam" id="PF00496">
    <property type="entry name" value="SBP_bac_5"/>
    <property type="match status" value="1"/>
</dbReference>
<dbReference type="CDD" id="cd08514">
    <property type="entry name" value="PBP2_AppA_like"/>
    <property type="match status" value="1"/>
</dbReference>
<protein>
    <submittedName>
        <fullName evidence="5">Extracellular solute-binding protein family 5</fullName>
    </submittedName>
</protein>
<evidence type="ECO:0000313" key="5">
    <source>
        <dbReference type="EMBL" id="EEG77049.1"/>
    </source>
</evidence>
<dbReference type="GO" id="GO:1904680">
    <property type="term" value="F:peptide transmembrane transporter activity"/>
    <property type="evidence" value="ECO:0007669"/>
    <property type="project" value="TreeGrafter"/>
</dbReference>
<dbReference type="eggNOG" id="COG0747">
    <property type="taxonomic scope" value="Bacteria"/>
</dbReference>
<proteinExistence type="inferred from homology"/>
<evidence type="ECO:0000256" key="2">
    <source>
        <dbReference type="ARBA" id="ARBA00022448"/>
    </source>
</evidence>
<keyword evidence="2" id="KW-0813">Transport</keyword>
<dbReference type="AlphaFoldDB" id="C0GHX5"/>
<dbReference type="GO" id="GO:0042597">
    <property type="term" value="C:periplasmic space"/>
    <property type="evidence" value="ECO:0007669"/>
    <property type="project" value="UniProtKB-ARBA"/>
</dbReference>
<keyword evidence="3" id="KW-0732">Signal</keyword>
<dbReference type="SUPFAM" id="SSF53850">
    <property type="entry name" value="Periplasmic binding protein-like II"/>
    <property type="match status" value="1"/>
</dbReference>
<dbReference type="EMBL" id="ACJM01000010">
    <property type="protein sequence ID" value="EEG77049.1"/>
    <property type="molecule type" value="Genomic_DNA"/>
</dbReference>
<dbReference type="Gene3D" id="3.90.76.10">
    <property type="entry name" value="Dipeptide-binding Protein, Domain 1"/>
    <property type="match status" value="1"/>
</dbReference>
<dbReference type="STRING" id="555088.DealDRAFT_2084"/>
<dbReference type="Gene3D" id="3.40.190.10">
    <property type="entry name" value="Periplasmic binding protein-like II"/>
    <property type="match status" value="1"/>
</dbReference>
<organism evidence="5 6">
    <name type="scientific">Dethiobacter alkaliphilus AHT 1</name>
    <dbReference type="NCBI Taxonomy" id="555088"/>
    <lineage>
        <taxon>Bacteria</taxon>
        <taxon>Bacillati</taxon>
        <taxon>Bacillota</taxon>
        <taxon>Dethiobacteria</taxon>
        <taxon>Dethiobacterales</taxon>
        <taxon>Dethiobacteraceae</taxon>
        <taxon>Dethiobacter</taxon>
    </lineage>
</organism>
<dbReference type="GO" id="GO:0015833">
    <property type="term" value="P:peptide transport"/>
    <property type="evidence" value="ECO:0007669"/>
    <property type="project" value="TreeGrafter"/>
</dbReference>
<dbReference type="Proteomes" id="UP000006443">
    <property type="component" value="Unassembled WGS sequence"/>
</dbReference>
<keyword evidence="6" id="KW-1185">Reference proteome</keyword>
<name>C0GHX5_DETAL</name>
<dbReference type="PIRSF" id="PIRSF002741">
    <property type="entry name" value="MppA"/>
    <property type="match status" value="1"/>
</dbReference>
<dbReference type="Gene3D" id="3.10.105.10">
    <property type="entry name" value="Dipeptide-binding Protein, Domain 3"/>
    <property type="match status" value="1"/>
</dbReference>
<dbReference type="InterPro" id="IPR039424">
    <property type="entry name" value="SBP_5"/>
</dbReference>
<gene>
    <name evidence="5" type="ORF">DealDRAFT_2084</name>
</gene>
<dbReference type="InterPro" id="IPR030678">
    <property type="entry name" value="Peptide/Ni-bd"/>
</dbReference>
<reference evidence="5 6" key="1">
    <citation type="submission" date="2009-02" db="EMBL/GenBank/DDBJ databases">
        <title>Sequencing of the draft genome and assembly of Dethiobacter alkaliphilus AHT 1.</title>
        <authorList>
            <consortium name="US DOE Joint Genome Institute (JGI-PGF)"/>
            <person name="Lucas S."/>
            <person name="Copeland A."/>
            <person name="Lapidus A."/>
            <person name="Glavina del Rio T."/>
            <person name="Dalin E."/>
            <person name="Tice H."/>
            <person name="Bruce D."/>
            <person name="Goodwin L."/>
            <person name="Pitluck S."/>
            <person name="Larimer F."/>
            <person name="Land M.L."/>
            <person name="Hauser L."/>
            <person name="Muyzer G."/>
        </authorList>
    </citation>
    <scope>NUCLEOTIDE SEQUENCE [LARGE SCALE GENOMIC DNA]</scope>
    <source>
        <strain evidence="5 6">AHT 1</strain>
    </source>
</reference>
<dbReference type="PANTHER" id="PTHR30290">
    <property type="entry name" value="PERIPLASMIC BINDING COMPONENT OF ABC TRANSPORTER"/>
    <property type="match status" value="1"/>
</dbReference>
<evidence type="ECO:0000256" key="3">
    <source>
        <dbReference type="ARBA" id="ARBA00022729"/>
    </source>
</evidence>
<comment type="similarity">
    <text evidence="1">Belongs to the bacterial solute-binding protein 5 family.</text>
</comment>
<evidence type="ECO:0000256" key="1">
    <source>
        <dbReference type="ARBA" id="ARBA00005695"/>
    </source>
</evidence>